<evidence type="ECO:0000313" key="2">
    <source>
        <dbReference type="EMBL" id="PPR04244.1"/>
    </source>
</evidence>
<feature type="compositionally biased region" description="Polar residues" evidence="1">
    <location>
        <begin position="20"/>
        <end position="31"/>
    </location>
</feature>
<proteinExistence type="predicted"/>
<protein>
    <recommendedName>
        <fullName evidence="4">Protein kinase domain-containing protein</fullName>
    </recommendedName>
</protein>
<name>A0A409YNQ6_9AGAR</name>
<organism evidence="2 3">
    <name type="scientific">Panaeolus cyanescens</name>
    <dbReference type="NCBI Taxonomy" id="181874"/>
    <lineage>
        <taxon>Eukaryota</taxon>
        <taxon>Fungi</taxon>
        <taxon>Dikarya</taxon>
        <taxon>Basidiomycota</taxon>
        <taxon>Agaricomycotina</taxon>
        <taxon>Agaricomycetes</taxon>
        <taxon>Agaricomycetidae</taxon>
        <taxon>Agaricales</taxon>
        <taxon>Agaricineae</taxon>
        <taxon>Galeropsidaceae</taxon>
        <taxon>Panaeolus</taxon>
    </lineage>
</organism>
<dbReference type="EMBL" id="NHTK01000970">
    <property type="protein sequence ID" value="PPR04244.1"/>
    <property type="molecule type" value="Genomic_DNA"/>
</dbReference>
<keyword evidence="3" id="KW-1185">Reference proteome</keyword>
<reference evidence="2 3" key="1">
    <citation type="journal article" date="2018" name="Evol. Lett.">
        <title>Horizontal gene cluster transfer increased hallucinogenic mushroom diversity.</title>
        <authorList>
            <person name="Reynolds H.T."/>
            <person name="Vijayakumar V."/>
            <person name="Gluck-Thaler E."/>
            <person name="Korotkin H.B."/>
            <person name="Matheny P.B."/>
            <person name="Slot J.C."/>
        </authorList>
    </citation>
    <scope>NUCLEOTIDE SEQUENCE [LARGE SCALE GENOMIC DNA]</scope>
    <source>
        <strain evidence="2 3">2629</strain>
    </source>
</reference>
<sequence>MQSVFSRNPEPQPVKPKTPSARQSTQNTAKTSDARIPSQPYKYIQSSCPAASKGKKKRDLEEQQLYPRAFVPPIVALTSDPLATSSGRRANYVGRGVCGVVYENPLNPSTEVIKSFSDAEYNEVHKEVNALSHVGQLVKWAYLDTHLHPSEMGYKPDGSAVRRNYYIFMKRISGSPLALVPLWRELSADPKRAAEKTTLWNAINIAVANKIIHYLALGIVHQ</sequence>
<accession>A0A409YNQ6</accession>
<evidence type="ECO:0000313" key="3">
    <source>
        <dbReference type="Proteomes" id="UP000284842"/>
    </source>
</evidence>
<evidence type="ECO:0000256" key="1">
    <source>
        <dbReference type="SAM" id="MobiDB-lite"/>
    </source>
</evidence>
<evidence type="ECO:0008006" key="4">
    <source>
        <dbReference type="Google" id="ProtNLM"/>
    </source>
</evidence>
<comment type="caution">
    <text evidence="2">The sequence shown here is derived from an EMBL/GenBank/DDBJ whole genome shotgun (WGS) entry which is preliminary data.</text>
</comment>
<dbReference type="Proteomes" id="UP000284842">
    <property type="component" value="Unassembled WGS sequence"/>
</dbReference>
<feature type="region of interest" description="Disordered" evidence="1">
    <location>
        <begin position="1"/>
        <end position="60"/>
    </location>
</feature>
<dbReference type="InParanoid" id="A0A409YNQ6"/>
<gene>
    <name evidence="2" type="ORF">CVT24_013328</name>
</gene>
<dbReference type="AlphaFoldDB" id="A0A409YNQ6"/>